<evidence type="ECO:0000256" key="1">
    <source>
        <dbReference type="ARBA" id="ARBA00022837"/>
    </source>
</evidence>
<dbReference type="SMART" id="SM00368">
    <property type="entry name" value="LRR_RI"/>
    <property type="match status" value="7"/>
</dbReference>
<dbReference type="InterPro" id="IPR001611">
    <property type="entry name" value="Leu-rich_rpt"/>
</dbReference>
<dbReference type="RefSeq" id="XP_019630825.1">
    <property type="nucleotide sequence ID" value="XM_019775266.1"/>
</dbReference>
<dbReference type="PROSITE" id="PS00018">
    <property type="entry name" value="EF_HAND_1"/>
    <property type="match status" value="1"/>
</dbReference>
<dbReference type="PROSITE" id="PS50222">
    <property type="entry name" value="EF_HAND_2"/>
    <property type="match status" value="2"/>
</dbReference>
<evidence type="ECO:0000256" key="2">
    <source>
        <dbReference type="SAM" id="MobiDB-lite"/>
    </source>
</evidence>
<keyword evidence="4" id="KW-1185">Reference proteome</keyword>
<gene>
    <name evidence="5" type="primary">LOC109474836</name>
</gene>
<feature type="region of interest" description="Disordered" evidence="2">
    <location>
        <begin position="1"/>
        <end position="90"/>
    </location>
</feature>
<feature type="domain" description="EF-hand" evidence="3">
    <location>
        <begin position="433"/>
        <end position="468"/>
    </location>
</feature>
<dbReference type="SUPFAM" id="SSF52047">
    <property type="entry name" value="RNI-like"/>
    <property type="match status" value="1"/>
</dbReference>
<dbReference type="GO" id="GO:0005509">
    <property type="term" value="F:calcium ion binding"/>
    <property type="evidence" value="ECO:0007669"/>
    <property type="project" value="InterPro"/>
</dbReference>
<dbReference type="SUPFAM" id="SSF47473">
    <property type="entry name" value="EF-hand"/>
    <property type="match status" value="1"/>
</dbReference>
<dbReference type="Pfam" id="PF13516">
    <property type="entry name" value="LRR_6"/>
    <property type="match status" value="5"/>
</dbReference>
<dbReference type="SMART" id="SM00054">
    <property type="entry name" value="EFh"/>
    <property type="match status" value="2"/>
</dbReference>
<organism evidence="4 5">
    <name type="scientific">Branchiostoma belcheri</name>
    <name type="common">Amphioxus</name>
    <dbReference type="NCBI Taxonomy" id="7741"/>
    <lineage>
        <taxon>Eukaryota</taxon>
        <taxon>Metazoa</taxon>
        <taxon>Chordata</taxon>
        <taxon>Cephalochordata</taxon>
        <taxon>Leptocardii</taxon>
        <taxon>Amphioxiformes</taxon>
        <taxon>Branchiostomatidae</taxon>
        <taxon>Branchiostoma</taxon>
    </lineage>
</organism>
<dbReference type="InterPro" id="IPR011992">
    <property type="entry name" value="EF-hand-dom_pair"/>
</dbReference>
<keyword evidence="1" id="KW-0106">Calcium</keyword>
<feature type="domain" description="EF-hand" evidence="3">
    <location>
        <begin position="469"/>
        <end position="504"/>
    </location>
</feature>
<evidence type="ECO:0000313" key="4">
    <source>
        <dbReference type="Proteomes" id="UP000515135"/>
    </source>
</evidence>
<dbReference type="InterPro" id="IPR018247">
    <property type="entry name" value="EF_Hand_1_Ca_BS"/>
</dbReference>
<dbReference type="InterPro" id="IPR052394">
    <property type="entry name" value="LRR-containing"/>
</dbReference>
<dbReference type="Gene3D" id="3.80.10.10">
    <property type="entry name" value="Ribonuclease Inhibitor"/>
    <property type="match status" value="1"/>
</dbReference>
<sequence length="531" mass="59206">MSVQLLVVDHPPASDPGQMDESTELTGEGELESPTRPAGEEEDGETSPCAPEHGSDQPGSAEQVDSDVPDVQKDSDEEYDTDLETGDERRDYDPVCEMKRVYLELCERTGVVPASYFLRHVASEVLDMSYHGLGAMGARCIAIPLHTNTYITQLSLEDNWLCGEGGKHIADMLKENCYISELNLANNKLGSVGAQAICEMLQENTTLKALNLAGNEFRDKDGQLFVDALQNNYQLKEVNLSYNLFSDGEHIGNAIAANDSMVQLDLSWNQLRGKGALAICNGLKLNTTLKCLDVSWNGFADEGALGFAEALKFNNVLTSLDITNNRITYQGAAYLAKGVAENDTLKSLRVGKNPVMMKGALQLLDAVRINSRTALELLDLTDVLLSPEFIQLLEEVKEKHPDFRIQHGGVAGEIAQKIKRANPMLVLRDALRQTHSRLIDFFKSFDKEGNLTVTVEEFKAGLQREDIHLDPIQLWDLFRALDRDEDGMVNYGDLLRAEREMLLEKWAKEHQERLQAEQESRIHEALLKELE</sequence>
<evidence type="ECO:0000313" key="5">
    <source>
        <dbReference type="RefSeq" id="XP_019630825.1"/>
    </source>
</evidence>
<dbReference type="InterPro" id="IPR032675">
    <property type="entry name" value="LRR_dom_sf"/>
</dbReference>
<dbReference type="Gene3D" id="1.10.238.10">
    <property type="entry name" value="EF-hand"/>
    <property type="match status" value="1"/>
</dbReference>
<dbReference type="Proteomes" id="UP000515135">
    <property type="component" value="Unplaced"/>
</dbReference>
<reference evidence="5" key="1">
    <citation type="submission" date="2025-08" db="UniProtKB">
        <authorList>
            <consortium name="RefSeq"/>
        </authorList>
    </citation>
    <scope>IDENTIFICATION</scope>
    <source>
        <tissue evidence="5">Gonad</tissue>
    </source>
</reference>
<dbReference type="OrthoDB" id="120976at2759"/>
<dbReference type="Pfam" id="PF13499">
    <property type="entry name" value="EF-hand_7"/>
    <property type="match status" value="1"/>
</dbReference>
<accession>A0A6P4YMX8</accession>
<dbReference type="AlphaFoldDB" id="A0A6P4YMX8"/>
<evidence type="ECO:0000259" key="3">
    <source>
        <dbReference type="PROSITE" id="PS50222"/>
    </source>
</evidence>
<dbReference type="GeneID" id="109474836"/>
<feature type="compositionally biased region" description="Acidic residues" evidence="2">
    <location>
        <begin position="21"/>
        <end position="31"/>
    </location>
</feature>
<dbReference type="PANTHER" id="PTHR24114:SF49">
    <property type="entry name" value="LEUCINE-RICH REPEAT-CONTAINING PROTEIN 74A"/>
    <property type="match status" value="1"/>
</dbReference>
<protein>
    <submittedName>
        <fullName evidence="5">Leucine-rich repeat-containing protein 74A-like isoform X1</fullName>
    </submittedName>
</protein>
<dbReference type="PANTHER" id="PTHR24114">
    <property type="entry name" value="LEUCINE RICH REPEAT FAMILY PROTEIN"/>
    <property type="match status" value="1"/>
</dbReference>
<proteinExistence type="predicted"/>
<name>A0A6P4YMX8_BRABE</name>
<feature type="compositionally biased region" description="Acidic residues" evidence="2">
    <location>
        <begin position="75"/>
        <end position="85"/>
    </location>
</feature>
<dbReference type="KEGG" id="bbel:109474836"/>
<dbReference type="InterPro" id="IPR002048">
    <property type="entry name" value="EF_hand_dom"/>
</dbReference>